<dbReference type="FunCoup" id="A2DNP0">
    <property type="interactions" value="132"/>
</dbReference>
<sequence length="523" mass="57391">MLSSSSRAIASLKSRCPHEPYLSKVCKAEDTIPIFKDGMSIGWSGFTPVGDPKVVPIALSEYVEKNNLQGKLRFSMFIGASSGAKNEDRWAKNGMIARRYPYQNGANLKKNINFGKTMFADKHLSMFPQDLTWGFYTKQRGGGIDLAIVEATEILADGSIVLGGAVGSAVEFLYAADKIIIELNTAIPSFKGCHDIVTPWKPPGKPFNITSVDSRIGTESVKIDPRKVVAVVESHAIFPGRPVKGADDTAKAIAGHIVDFFQNEVKQGRLPENLYPLQSGVGNIANAVVDGLNDSPFGNLTVYTEVLQEAMLPMFDSGKLTFGSATSLTLSKWDKLYNNFDFYKSKFVLRPQAISNSPEVIRRLGVIAMNTPVEVDIFGHANSTLINGTRLVNSLGGSGDFLRNGYISIMHCPSARKTKKDKTGISCVVPMCTHVDHTEHDLDVIVTEQGLADLRGLAPVERARLMIEKTVHPDYKDQMREYLNLAIQATQPKGAGHEPQILSKVFKMQDNLKKKGTMHLDSW</sequence>
<name>A2DNP0_TRIV3</name>
<accession>A2DNP0</accession>
<evidence type="ECO:0000313" key="9">
    <source>
        <dbReference type="Proteomes" id="UP000001542"/>
    </source>
</evidence>
<evidence type="ECO:0000256" key="2">
    <source>
        <dbReference type="ARBA" id="ARBA00009632"/>
    </source>
</evidence>
<protein>
    <recommendedName>
        <fullName evidence="4">Acetyl-CoA hydrolase</fullName>
        <ecNumber evidence="3">3.1.2.1</ecNumber>
    </recommendedName>
    <alternativeName>
        <fullName evidence="5">Acetyl-CoA deacylase</fullName>
    </alternativeName>
</protein>
<evidence type="ECO:0000259" key="7">
    <source>
        <dbReference type="Pfam" id="PF13336"/>
    </source>
</evidence>
<dbReference type="OrthoDB" id="10250396at2759"/>
<dbReference type="InterPro" id="IPR046433">
    <property type="entry name" value="ActCoA_hydro"/>
</dbReference>
<evidence type="ECO:0000259" key="6">
    <source>
        <dbReference type="Pfam" id="PF02550"/>
    </source>
</evidence>
<dbReference type="KEGG" id="tva:5463547"/>
<dbReference type="VEuPathDB" id="TrichDB:TVAG_113870"/>
<gene>
    <name evidence="8" type="ORF">TVAG_113870</name>
</gene>
<dbReference type="GO" id="GO:0008775">
    <property type="term" value="F:acetate CoA-transferase activity"/>
    <property type="evidence" value="ECO:0000318"/>
    <property type="project" value="GO_Central"/>
</dbReference>
<dbReference type="OMA" id="HMMAVCE"/>
<feature type="domain" description="Acetyl-CoA hydrolase/transferase N-terminal" evidence="6">
    <location>
        <begin position="19"/>
        <end position="233"/>
    </location>
</feature>
<comment type="catalytic activity">
    <reaction evidence="1">
        <text>acetyl-CoA + H2O = acetate + CoA + H(+)</text>
        <dbReference type="Rhea" id="RHEA:20289"/>
        <dbReference type="ChEBI" id="CHEBI:15377"/>
        <dbReference type="ChEBI" id="CHEBI:15378"/>
        <dbReference type="ChEBI" id="CHEBI:30089"/>
        <dbReference type="ChEBI" id="CHEBI:57287"/>
        <dbReference type="ChEBI" id="CHEBI:57288"/>
        <dbReference type="EC" id="3.1.2.1"/>
    </reaction>
</comment>
<dbReference type="PANTHER" id="PTHR43609:SF1">
    <property type="entry name" value="ACETYL-COA HYDROLASE"/>
    <property type="match status" value="1"/>
</dbReference>
<evidence type="ECO:0000256" key="1">
    <source>
        <dbReference type="ARBA" id="ARBA00001831"/>
    </source>
</evidence>
<dbReference type="Pfam" id="PF02550">
    <property type="entry name" value="AcetylCoA_hydro"/>
    <property type="match status" value="1"/>
</dbReference>
<dbReference type="EMBL" id="DS113223">
    <property type="protein sequence ID" value="EAY18043.1"/>
    <property type="molecule type" value="Genomic_DNA"/>
</dbReference>
<dbReference type="SUPFAM" id="SSF100950">
    <property type="entry name" value="NagB/RpiA/CoA transferase-like"/>
    <property type="match status" value="2"/>
</dbReference>
<feature type="domain" description="Acetyl-CoA hydrolase/transferase C-terminal" evidence="7">
    <location>
        <begin position="335"/>
        <end position="482"/>
    </location>
</feature>
<comment type="similarity">
    <text evidence="2">Belongs to the acetyl-CoA hydrolase/transferase family.</text>
</comment>
<organism evidence="8 9">
    <name type="scientific">Trichomonas vaginalis (strain ATCC PRA-98 / G3)</name>
    <dbReference type="NCBI Taxonomy" id="412133"/>
    <lineage>
        <taxon>Eukaryota</taxon>
        <taxon>Metamonada</taxon>
        <taxon>Parabasalia</taxon>
        <taxon>Trichomonadida</taxon>
        <taxon>Trichomonadidae</taxon>
        <taxon>Trichomonas</taxon>
    </lineage>
</organism>
<dbReference type="STRING" id="5722.A2DNP0"/>
<dbReference type="RefSeq" id="XP_001579029.1">
    <property type="nucleotide sequence ID" value="XM_001578979.1"/>
</dbReference>
<dbReference type="AlphaFoldDB" id="A2DNP0"/>
<dbReference type="FunFam" id="3.30.750.70:FF:000002">
    <property type="entry name" value="Acetyl-CoA hydrolase Ach1"/>
    <property type="match status" value="1"/>
</dbReference>
<evidence type="ECO:0000256" key="3">
    <source>
        <dbReference type="ARBA" id="ARBA00011920"/>
    </source>
</evidence>
<dbReference type="PANTHER" id="PTHR43609">
    <property type="entry name" value="ACETYL-COA HYDROLASE"/>
    <property type="match status" value="1"/>
</dbReference>
<dbReference type="Gene3D" id="3.40.1080.10">
    <property type="entry name" value="Glutaconate Coenzyme A-transferase"/>
    <property type="match status" value="1"/>
</dbReference>
<evidence type="ECO:0000256" key="4">
    <source>
        <dbReference type="ARBA" id="ARBA00017958"/>
    </source>
</evidence>
<reference evidence="8" key="2">
    <citation type="journal article" date="2007" name="Science">
        <title>Draft genome sequence of the sexually transmitted pathogen Trichomonas vaginalis.</title>
        <authorList>
            <person name="Carlton J.M."/>
            <person name="Hirt R.P."/>
            <person name="Silva J.C."/>
            <person name="Delcher A.L."/>
            <person name="Schatz M."/>
            <person name="Zhao Q."/>
            <person name="Wortman J.R."/>
            <person name="Bidwell S.L."/>
            <person name="Alsmark U.C.M."/>
            <person name="Besteiro S."/>
            <person name="Sicheritz-Ponten T."/>
            <person name="Noel C.J."/>
            <person name="Dacks J.B."/>
            <person name="Foster P.G."/>
            <person name="Simillion C."/>
            <person name="Van de Peer Y."/>
            <person name="Miranda-Saavedra D."/>
            <person name="Barton G.J."/>
            <person name="Westrop G.D."/>
            <person name="Mueller S."/>
            <person name="Dessi D."/>
            <person name="Fiori P.L."/>
            <person name="Ren Q."/>
            <person name="Paulsen I."/>
            <person name="Zhang H."/>
            <person name="Bastida-Corcuera F.D."/>
            <person name="Simoes-Barbosa A."/>
            <person name="Brown M.T."/>
            <person name="Hayes R.D."/>
            <person name="Mukherjee M."/>
            <person name="Okumura C.Y."/>
            <person name="Schneider R."/>
            <person name="Smith A.J."/>
            <person name="Vanacova S."/>
            <person name="Villalvazo M."/>
            <person name="Haas B.J."/>
            <person name="Pertea M."/>
            <person name="Feldblyum T.V."/>
            <person name="Utterback T.R."/>
            <person name="Shu C.L."/>
            <person name="Osoegawa K."/>
            <person name="de Jong P.J."/>
            <person name="Hrdy I."/>
            <person name="Horvathova L."/>
            <person name="Zubacova Z."/>
            <person name="Dolezal P."/>
            <person name="Malik S.B."/>
            <person name="Logsdon J.M. Jr."/>
            <person name="Henze K."/>
            <person name="Gupta A."/>
            <person name="Wang C.C."/>
            <person name="Dunne R.L."/>
            <person name="Upcroft J.A."/>
            <person name="Upcroft P."/>
            <person name="White O."/>
            <person name="Salzberg S.L."/>
            <person name="Tang P."/>
            <person name="Chiu C.-H."/>
            <person name="Lee Y.-S."/>
            <person name="Embley T.M."/>
            <person name="Coombs G.H."/>
            <person name="Mottram J.C."/>
            <person name="Tachezy J."/>
            <person name="Fraser-Liggett C.M."/>
            <person name="Johnson P.J."/>
        </authorList>
    </citation>
    <scope>NUCLEOTIDE SEQUENCE [LARGE SCALE GENOMIC DNA]</scope>
    <source>
        <strain evidence="8">G3</strain>
    </source>
</reference>
<dbReference type="InterPro" id="IPR038460">
    <property type="entry name" value="AcetylCoA_hyd_C_sf"/>
</dbReference>
<dbReference type="GO" id="GO:0006083">
    <property type="term" value="P:acetate metabolic process"/>
    <property type="evidence" value="ECO:0000318"/>
    <property type="project" value="GO_Central"/>
</dbReference>
<dbReference type="Pfam" id="PF13336">
    <property type="entry name" value="AcetylCoA_hyd_C"/>
    <property type="match status" value="1"/>
</dbReference>
<dbReference type="InterPro" id="IPR026888">
    <property type="entry name" value="AcetylCoA_hyd_C"/>
</dbReference>
<keyword evidence="9" id="KW-1185">Reference proteome</keyword>
<dbReference type="eggNOG" id="KOG2828">
    <property type="taxonomic scope" value="Eukaryota"/>
</dbReference>
<dbReference type="InterPro" id="IPR037171">
    <property type="entry name" value="NagB/RpiA_transferase-like"/>
</dbReference>
<dbReference type="GO" id="GO:0003986">
    <property type="term" value="F:acetyl-CoA hydrolase activity"/>
    <property type="evidence" value="ECO:0000318"/>
    <property type="project" value="GO_Central"/>
</dbReference>
<dbReference type="InParanoid" id="A2DNP0"/>
<evidence type="ECO:0000256" key="5">
    <source>
        <dbReference type="ARBA" id="ARBA00029672"/>
    </source>
</evidence>
<dbReference type="FunFam" id="3.40.1080.20:FF:000001">
    <property type="entry name" value="Acetyl-CoA hydrolase Ach1"/>
    <property type="match status" value="1"/>
</dbReference>
<proteinExistence type="inferred from homology"/>
<dbReference type="Gene3D" id="3.30.750.70">
    <property type="entry name" value="4-hydroxybutyrate coenzyme like domains"/>
    <property type="match status" value="1"/>
</dbReference>
<dbReference type="EC" id="3.1.2.1" evidence="3"/>
<dbReference type="VEuPathDB" id="TrichDB:TVAGG3_0608060"/>
<dbReference type="InterPro" id="IPR003702">
    <property type="entry name" value="ActCoA_hydro_N"/>
</dbReference>
<dbReference type="Gene3D" id="3.40.1080.20">
    <property type="entry name" value="Acetyl-CoA hydrolase/transferase C-terminal domain"/>
    <property type="match status" value="1"/>
</dbReference>
<dbReference type="SMR" id="A2DNP0"/>
<dbReference type="FunFam" id="3.40.1080.10:FF:000016">
    <property type="entry name" value="Uncharacterized protein"/>
    <property type="match status" value="1"/>
</dbReference>
<dbReference type="Proteomes" id="UP000001542">
    <property type="component" value="Unassembled WGS sequence"/>
</dbReference>
<evidence type="ECO:0000313" key="8">
    <source>
        <dbReference type="EMBL" id="EAY18043.1"/>
    </source>
</evidence>
<reference evidence="8" key="1">
    <citation type="submission" date="2006-10" db="EMBL/GenBank/DDBJ databases">
        <authorList>
            <person name="Amadeo P."/>
            <person name="Zhao Q."/>
            <person name="Wortman J."/>
            <person name="Fraser-Liggett C."/>
            <person name="Carlton J."/>
        </authorList>
    </citation>
    <scope>NUCLEOTIDE SEQUENCE</scope>
    <source>
        <strain evidence="8">G3</strain>
    </source>
</reference>